<protein>
    <submittedName>
        <fullName evidence="2">Uncharacterized protein</fullName>
    </submittedName>
</protein>
<feature type="transmembrane region" description="Helical" evidence="1">
    <location>
        <begin position="72"/>
        <end position="99"/>
    </location>
</feature>
<feature type="transmembrane region" description="Helical" evidence="1">
    <location>
        <begin position="182"/>
        <end position="202"/>
    </location>
</feature>
<dbReference type="AlphaFoldDB" id="A0A1I5TSE8"/>
<dbReference type="RefSeq" id="WP_090502694.1">
    <property type="nucleotide sequence ID" value="NZ_FOWX01000021.1"/>
</dbReference>
<evidence type="ECO:0000313" key="3">
    <source>
        <dbReference type="Proteomes" id="UP000198784"/>
    </source>
</evidence>
<organism evidence="2 3">
    <name type="scientific">Pseudomonas borbori</name>
    <dbReference type="NCBI Taxonomy" id="289003"/>
    <lineage>
        <taxon>Bacteria</taxon>
        <taxon>Pseudomonadati</taxon>
        <taxon>Pseudomonadota</taxon>
        <taxon>Gammaproteobacteria</taxon>
        <taxon>Pseudomonadales</taxon>
        <taxon>Pseudomonadaceae</taxon>
        <taxon>Pseudomonas</taxon>
    </lineage>
</organism>
<feature type="transmembrane region" description="Helical" evidence="1">
    <location>
        <begin position="250"/>
        <end position="268"/>
    </location>
</feature>
<feature type="transmembrane region" description="Helical" evidence="1">
    <location>
        <begin position="42"/>
        <end position="60"/>
    </location>
</feature>
<keyword evidence="1" id="KW-0812">Transmembrane</keyword>
<feature type="transmembrane region" description="Helical" evidence="1">
    <location>
        <begin position="106"/>
        <end position="126"/>
    </location>
</feature>
<dbReference type="InterPro" id="IPR007272">
    <property type="entry name" value="Sulf_transp_TsuA/YedE"/>
</dbReference>
<dbReference type="OrthoDB" id="7443803at2"/>
<keyword evidence="3" id="KW-1185">Reference proteome</keyword>
<evidence type="ECO:0000313" key="2">
    <source>
        <dbReference type="EMBL" id="SFP85992.1"/>
    </source>
</evidence>
<evidence type="ECO:0000256" key="1">
    <source>
        <dbReference type="SAM" id="Phobius"/>
    </source>
</evidence>
<accession>A0A1I5TSE8</accession>
<name>A0A1I5TSE8_9PSED</name>
<sequence length="316" mass="33956">MSVVACVALALLMGYAIQRGGTCTVAALEELVQRRRWTRLRALLEASLWVLGGFVVLRALGHLPHLPMGYPLHWHAAVGGALLGLGALINGGCVFAVVARVGSGQWAWLATPPGFLLGYGVLARWVGVAAAMPLALPVWLQAIPLGWLALIVAALLVRLAWLVWRAAGHWRQGKRSWSPHQATLVIGLVFLLLFVNLGAWAYTDVLAELASGRFMHLGLRGWLLPALFVGALYGGWTAGLWQQRWPDPVTLTRCFCGGLLMGAGAVLVPGGNDSMILFGMPLLWPNAWLAFASMCAVVLLALCGRELWPRAAGRSP</sequence>
<feature type="transmembrane region" description="Helical" evidence="1">
    <location>
        <begin position="288"/>
        <end position="308"/>
    </location>
</feature>
<proteinExistence type="predicted"/>
<dbReference type="Proteomes" id="UP000198784">
    <property type="component" value="Unassembled WGS sequence"/>
</dbReference>
<keyword evidence="1" id="KW-1133">Transmembrane helix</keyword>
<feature type="transmembrane region" description="Helical" evidence="1">
    <location>
        <begin position="138"/>
        <end position="161"/>
    </location>
</feature>
<dbReference type="Pfam" id="PF04143">
    <property type="entry name" value="Sulf_transp"/>
    <property type="match status" value="1"/>
</dbReference>
<dbReference type="STRING" id="289003.SAMN05216190_12179"/>
<keyword evidence="1" id="KW-0472">Membrane</keyword>
<dbReference type="EMBL" id="FOWX01000021">
    <property type="protein sequence ID" value="SFP85992.1"/>
    <property type="molecule type" value="Genomic_DNA"/>
</dbReference>
<gene>
    <name evidence="2" type="ORF">SAMN05216190_12179</name>
</gene>
<feature type="transmembrane region" description="Helical" evidence="1">
    <location>
        <begin position="222"/>
        <end position="241"/>
    </location>
</feature>
<reference evidence="3" key="1">
    <citation type="submission" date="2016-10" db="EMBL/GenBank/DDBJ databases">
        <authorList>
            <person name="Varghese N."/>
            <person name="Submissions S."/>
        </authorList>
    </citation>
    <scope>NUCLEOTIDE SEQUENCE [LARGE SCALE GENOMIC DNA]</scope>
    <source>
        <strain evidence="3">DSM 17834</strain>
    </source>
</reference>